<organism evidence="1 2">
    <name type="scientific">Taxus chinensis</name>
    <name type="common">Chinese yew</name>
    <name type="synonym">Taxus wallichiana var. chinensis</name>
    <dbReference type="NCBI Taxonomy" id="29808"/>
    <lineage>
        <taxon>Eukaryota</taxon>
        <taxon>Viridiplantae</taxon>
        <taxon>Streptophyta</taxon>
        <taxon>Embryophyta</taxon>
        <taxon>Tracheophyta</taxon>
        <taxon>Spermatophyta</taxon>
        <taxon>Pinopsida</taxon>
        <taxon>Pinidae</taxon>
        <taxon>Conifers II</taxon>
        <taxon>Cupressales</taxon>
        <taxon>Taxaceae</taxon>
        <taxon>Taxus</taxon>
    </lineage>
</organism>
<dbReference type="AlphaFoldDB" id="A0AA38GQC4"/>
<evidence type="ECO:0000313" key="2">
    <source>
        <dbReference type="Proteomes" id="UP000824469"/>
    </source>
</evidence>
<comment type="caution">
    <text evidence="1">The sequence shown here is derived from an EMBL/GenBank/DDBJ whole genome shotgun (WGS) entry which is preliminary data.</text>
</comment>
<name>A0AA38GQC4_TAXCH</name>
<gene>
    <name evidence="1" type="ORF">KI387_007832</name>
</gene>
<dbReference type="EMBL" id="JAHRHJ020000002">
    <property type="protein sequence ID" value="KAH9327654.1"/>
    <property type="molecule type" value="Genomic_DNA"/>
</dbReference>
<feature type="non-terminal residue" evidence="1">
    <location>
        <position position="1"/>
    </location>
</feature>
<reference evidence="1 2" key="1">
    <citation type="journal article" date="2021" name="Nat. Plants">
        <title>The Taxus genome provides insights into paclitaxel biosynthesis.</title>
        <authorList>
            <person name="Xiong X."/>
            <person name="Gou J."/>
            <person name="Liao Q."/>
            <person name="Li Y."/>
            <person name="Zhou Q."/>
            <person name="Bi G."/>
            <person name="Li C."/>
            <person name="Du R."/>
            <person name="Wang X."/>
            <person name="Sun T."/>
            <person name="Guo L."/>
            <person name="Liang H."/>
            <person name="Lu P."/>
            <person name="Wu Y."/>
            <person name="Zhang Z."/>
            <person name="Ro D.K."/>
            <person name="Shang Y."/>
            <person name="Huang S."/>
            <person name="Yan J."/>
        </authorList>
    </citation>
    <scope>NUCLEOTIDE SEQUENCE [LARGE SCALE GENOMIC DNA]</scope>
    <source>
        <strain evidence="1">Ta-2019</strain>
    </source>
</reference>
<keyword evidence="2" id="KW-1185">Reference proteome</keyword>
<dbReference type="Proteomes" id="UP000824469">
    <property type="component" value="Unassembled WGS sequence"/>
</dbReference>
<sequence length="74" mass="8356">TASDRLIALGAKRCLLSRPDKSFLDEDLIRTQVEELKRSREQVMAARKASKWAVIRNLRVVIRDSPPPVGSPDK</sequence>
<proteinExistence type="predicted"/>
<feature type="non-terminal residue" evidence="1">
    <location>
        <position position="74"/>
    </location>
</feature>
<evidence type="ECO:0000313" key="1">
    <source>
        <dbReference type="EMBL" id="KAH9327654.1"/>
    </source>
</evidence>
<protein>
    <submittedName>
        <fullName evidence="1">Uncharacterized protein</fullName>
    </submittedName>
</protein>
<accession>A0AA38GQC4</accession>